<dbReference type="Gene3D" id="3.10.290.10">
    <property type="entry name" value="RNA-binding S4 domain"/>
    <property type="match status" value="1"/>
</dbReference>
<dbReference type="GO" id="GO:0015935">
    <property type="term" value="C:small ribosomal subunit"/>
    <property type="evidence" value="ECO:0007669"/>
    <property type="project" value="InterPro"/>
</dbReference>
<evidence type="ECO:0000256" key="6">
    <source>
        <dbReference type="PROSITE-ProRule" id="PRU00182"/>
    </source>
</evidence>
<evidence type="ECO:0000256" key="1">
    <source>
        <dbReference type="ARBA" id="ARBA00007465"/>
    </source>
</evidence>
<gene>
    <name evidence="10" type="ORF">GBAR_LOCUS20564</name>
</gene>
<evidence type="ECO:0000256" key="5">
    <source>
        <dbReference type="ARBA" id="ARBA00023274"/>
    </source>
</evidence>
<dbReference type="Pfam" id="PF01479">
    <property type="entry name" value="S4"/>
    <property type="match status" value="1"/>
</dbReference>
<sequence>MCRAEGVKLFLKGSRCHSEKCQITKRRGKPGKAPRARMQKLSDYGIQLREKQRVKRTYGMLEKQFRIFFERANRQRGVTAENLVRMLEQRLDNVVYRMHFASSRSQARQLVSHGHVMVNDRRVTIPSFLVQKDDVLELRERGKMMTAVKDSLKEYSRSGTLPWLQVDPDAVRGRVLALPRRADVPDLEGVNEQLIVELYSK</sequence>
<accession>A0AA35SW05</accession>
<dbReference type="CDD" id="cd00165">
    <property type="entry name" value="S4"/>
    <property type="match status" value="1"/>
</dbReference>
<dbReference type="Proteomes" id="UP001174909">
    <property type="component" value="Unassembled WGS sequence"/>
</dbReference>
<comment type="similarity">
    <text evidence="1 7">Belongs to the universal ribosomal protein uS4 family.</text>
</comment>
<protein>
    <submittedName>
        <fullName evidence="10">30S ribosomal protein S4 A</fullName>
    </submittedName>
</protein>
<keyword evidence="5 7" id="KW-0687">Ribonucleoprotein</keyword>
<feature type="domain" description="RNA-binding S4" evidence="8">
    <location>
        <begin position="89"/>
        <end position="153"/>
    </location>
</feature>
<dbReference type="PANTHER" id="PTHR11831:SF4">
    <property type="entry name" value="SMALL RIBOSOMAL SUBUNIT PROTEIN US4M"/>
    <property type="match status" value="1"/>
</dbReference>
<dbReference type="InterPro" id="IPR022801">
    <property type="entry name" value="Ribosomal_uS4"/>
</dbReference>
<dbReference type="HAMAP" id="MF_01306_B">
    <property type="entry name" value="Ribosomal_uS4_B"/>
    <property type="match status" value="1"/>
</dbReference>
<evidence type="ECO:0000256" key="3">
    <source>
        <dbReference type="ARBA" id="ARBA00022884"/>
    </source>
</evidence>
<dbReference type="NCBIfam" id="NF003717">
    <property type="entry name" value="PRK05327.1"/>
    <property type="match status" value="1"/>
</dbReference>
<organism evidence="10 11">
    <name type="scientific">Geodia barretti</name>
    <name type="common">Barrett's horny sponge</name>
    <dbReference type="NCBI Taxonomy" id="519541"/>
    <lineage>
        <taxon>Eukaryota</taxon>
        <taxon>Metazoa</taxon>
        <taxon>Porifera</taxon>
        <taxon>Demospongiae</taxon>
        <taxon>Heteroscleromorpha</taxon>
        <taxon>Tetractinellida</taxon>
        <taxon>Astrophorina</taxon>
        <taxon>Geodiidae</taxon>
        <taxon>Geodia</taxon>
    </lineage>
</organism>
<dbReference type="InterPro" id="IPR005709">
    <property type="entry name" value="Ribosomal_uS4_bac-type"/>
</dbReference>
<dbReference type="SUPFAM" id="SSF55174">
    <property type="entry name" value="Alpha-L RNA-binding motif"/>
    <property type="match status" value="1"/>
</dbReference>
<comment type="caution">
    <text evidence="10">The sequence shown here is derived from an EMBL/GenBank/DDBJ whole genome shotgun (WGS) entry which is preliminary data.</text>
</comment>
<evidence type="ECO:0000256" key="4">
    <source>
        <dbReference type="ARBA" id="ARBA00022980"/>
    </source>
</evidence>
<dbReference type="Gene3D" id="1.10.1050.10">
    <property type="entry name" value="Ribosomal Protein S4 Delta 41, Chain A, domain 1"/>
    <property type="match status" value="1"/>
</dbReference>
<evidence type="ECO:0000256" key="2">
    <source>
        <dbReference type="ARBA" id="ARBA00022730"/>
    </source>
</evidence>
<dbReference type="EMBL" id="CASHTH010002890">
    <property type="protein sequence ID" value="CAI8036719.1"/>
    <property type="molecule type" value="Genomic_DNA"/>
</dbReference>
<dbReference type="SMART" id="SM01390">
    <property type="entry name" value="Ribosomal_S4"/>
    <property type="match status" value="1"/>
</dbReference>
<dbReference type="InterPro" id="IPR018079">
    <property type="entry name" value="Ribosomal_uS4_CS"/>
</dbReference>
<evidence type="ECO:0000313" key="11">
    <source>
        <dbReference type="Proteomes" id="UP001174909"/>
    </source>
</evidence>
<dbReference type="PANTHER" id="PTHR11831">
    <property type="entry name" value="30S 40S RIBOSOMAL PROTEIN"/>
    <property type="match status" value="1"/>
</dbReference>
<dbReference type="Pfam" id="PF00163">
    <property type="entry name" value="Ribosomal_S4"/>
    <property type="match status" value="1"/>
</dbReference>
<evidence type="ECO:0000256" key="7">
    <source>
        <dbReference type="RuleBase" id="RU003699"/>
    </source>
</evidence>
<reference evidence="10" key="1">
    <citation type="submission" date="2023-03" db="EMBL/GenBank/DDBJ databases">
        <authorList>
            <person name="Steffen K."/>
            <person name="Cardenas P."/>
        </authorList>
    </citation>
    <scope>NUCLEOTIDE SEQUENCE</scope>
</reference>
<dbReference type="PROSITE" id="PS50889">
    <property type="entry name" value="S4"/>
    <property type="match status" value="1"/>
</dbReference>
<proteinExistence type="inferred from homology"/>
<dbReference type="GO" id="GO:0019843">
    <property type="term" value="F:rRNA binding"/>
    <property type="evidence" value="ECO:0007669"/>
    <property type="project" value="UniProtKB-KW"/>
</dbReference>
<dbReference type="SMART" id="SM00363">
    <property type="entry name" value="S4"/>
    <property type="match status" value="1"/>
</dbReference>
<dbReference type="FunFam" id="3.10.290.10:FF:000001">
    <property type="entry name" value="30S ribosomal protein S4"/>
    <property type="match status" value="1"/>
</dbReference>
<dbReference type="NCBIfam" id="TIGR01017">
    <property type="entry name" value="rpsD_bact"/>
    <property type="match status" value="1"/>
</dbReference>
<dbReference type="GO" id="GO:0006412">
    <property type="term" value="P:translation"/>
    <property type="evidence" value="ECO:0007669"/>
    <property type="project" value="InterPro"/>
</dbReference>
<name>A0AA35SW05_GEOBA</name>
<keyword evidence="3 6" id="KW-0694">RNA-binding</keyword>
<dbReference type="AlphaFoldDB" id="A0AA35SW05"/>
<dbReference type="InterPro" id="IPR036986">
    <property type="entry name" value="S4_RNA-bd_sf"/>
</dbReference>
<evidence type="ECO:0000259" key="9">
    <source>
        <dbReference type="SMART" id="SM01390"/>
    </source>
</evidence>
<dbReference type="GO" id="GO:0003735">
    <property type="term" value="F:structural constituent of ribosome"/>
    <property type="evidence" value="ECO:0007669"/>
    <property type="project" value="InterPro"/>
</dbReference>
<keyword evidence="2 6" id="KW-0699">rRNA-binding</keyword>
<dbReference type="PROSITE" id="PS00632">
    <property type="entry name" value="RIBOSOMAL_S4"/>
    <property type="match status" value="1"/>
</dbReference>
<feature type="domain" description="Small ribosomal subunit protein uS4 N-terminal" evidence="9">
    <location>
        <begin position="1"/>
        <end position="88"/>
    </location>
</feature>
<keyword evidence="11" id="KW-1185">Reference proteome</keyword>
<evidence type="ECO:0000259" key="8">
    <source>
        <dbReference type="SMART" id="SM00363"/>
    </source>
</evidence>
<dbReference type="InterPro" id="IPR002942">
    <property type="entry name" value="S4_RNA-bd"/>
</dbReference>
<dbReference type="InterPro" id="IPR001912">
    <property type="entry name" value="Ribosomal_uS4_N"/>
</dbReference>
<dbReference type="GO" id="GO:0042274">
    <property type="term" value="P:ribosomal small subunit biogenesis"/>
    <property type="evidence" value="ECO:0007669"/>
    <property type="project" value="TreeGrafter"/>
</dbReference>
<evidence type="ECO:0000313" key="10">
    <source>
        <dbReference type="EMBL" id="CAI8036719.1"/>
    </source>
</evidence>
<keyword evidence="4 7" id="KW-0689">Ribosomal protein</keyword>